<dbReference type="InterPro" id="IPR008257">
    <property type="entry name" value="Pept_M19"/>
</dbReference>
<comment type="caution">
    <text evidence="1">The sequence shown here is derived from an EMBL/GenBank/DDBJ whole genome shotgun (WGS) entry which is preliminary data.</text>
</comment>
<sequence length="328" mass="37349">MKVVDMHCDTILKLYDDLHHGKKDSLLENDGHIDLKKMQKGNYLLQNFAMFVDLSKNPQPFLKANQLINHYYHEIEKYPELIKPVFCYQDIIDHQQAGIMSSLLTLEEGAVVENDLSLLEHYYRLGVRMITLTWNHVNGIGYPNLSNISCYEDMFKINDHDGLTPFGLQYIKEMERLGIIIDVSHLSDAGFYDVYHHTTKPFVASHSNARQVCGVARNMSDDMILKLASRGGVMGINFCSDFLTTEGTHQTSYIKDMVQHILYIKNLAGIDCIGLGSDFDGIGSKLEMKDASGYQMLYSALIEAGLSIEEIEKIFYKNVLRVYKAVLK</sequence>
<dbReference type="RefSeq" id="WP_117871507.1">
    <property type="nucleotide sequence ID" value="NZ_JAJDKQ010000009.1"/>
</dbReference>
<reference evidence="1" key="1">
    <citation type="submission" date="2021-10" db="EMBL/GenBank/DDBJ databases">
        <title>Collection of gut derived symbiotic bacterial strains cultured from healthy donors.</title>
        <authorList>
            <person name="Lin H."/>
            <person name="Littmann E."/>
            <person name="Kohout C."/>
            <person name="Pamer E.G."/>
        </authorList>
    </citation>
    <scope>NUCLEOTIDE SEQUENCE</scope>
    <source>
        <strain evidence="1">DFI.5.2</strain>
    </source>
</reference>
<dbReference type="GO" id="GO:0006508">
    <property type="term" value="P:proteolysis"/>
    <property type="evidence" value="ECO:0007669"/>
    <property type="project" value="InterPro"/>
</dbReference>
<evidence type="ECO:0000313" key="2">
    <source>
        <dbReference type="Proteomes" id="UP001197827"/>
    </source>
</evidence>
<proteinExistence type="predicted"/>
<protein>
    <submittedName>
        <fullName evidence="1">Dipeptidase</fullName>
    </submittedName>
</protein>
<organism evidence="1 2">
    <name type="scientific">Faecalibacillus intestinalis</name>
    <dbReference type="NCBI Taxonomy" id="1982626"/>
    <lineage>
        <taxon>Bacteria</taxon>
        <taxon>Bacillati</taxon>
        <taxon>Bacillota</taxon>
        <taxon>Erysipelotrichia</taxon>
        <taxon>Erysipelotrichales</taxon>
        <taxon>Coprobacillaceae</taxon>
        <taxon>Faecalibacillus</taxon>
    </lineage>
</organism>
<evidence type="ECO:0000313" key="1">
    <source>
        <dbReference type="EMBL" id="MCB8561578.1"/>
    </source>
</evidence>
<dbReference type="AlphaFoldDB" id="A0AAW4VLL7"/>
<dbReference type="GO" id="GO:0070573">
    <property type="term" value="F:metallodipeptidase activity"/>
    <property type="evidence" value="ECO:0007669"/>
    <property type="project" value="InterPro"/>
</dbReference>
<name>A0AAW4VLL7_9FIRM</name>
<dbReference type="Proteomes" id="UP001197827">
    <property type="component" value="Unassembled WGS sequence"/>
</dbReference>
<dbReference type="EMBL" id="JAJDKQ010000009">
    <property type="protein sequence ID" value="MCB8561578.1"/>
    <property type="molecule type" value="Genomic_DNA"/>
</dbReference>
<dbReference type="PANTHER" id="PTHR10443:SF12">
    <property type="entry name" value="DIPEPTIDASE"/>
    <property type="match status" value="1"/>
</dbReference>
<dbReference type="InterPro" id="IPR032466">
    <property type="entry name" value="Metal_Hydrolase"/>
</dbReference>
<dbReference type="SUPFAM" id="SSF51556">
    <property type="entry name" value="Metallo-dependent hydrolases"/>
    <property type="match status" value="1"/>
</dbReference>
<gene>
    <name evidence="1" type="ORF">LJD74_06060</name>
</gene>
<dbReference type="CDD" id="cd01301">
    <property type="entry name" value="rDP_like"/>
    <property type="match status" value="1"/>
</dbReference>
<dbReference type="Gene3D" id="3.20.20.140">
    <property type="entry name" value="Metal-dependent hydrolases"/>
    <property type="match status" value="1"/>
</dbReference>
<dbReference type="PROSITE" id="PS51365">
    <property type="entry name" value="RENAL_DIPEPTIDASE_2"/>
    <property type="match status" value="1"/>
</dbReference>
<dbReference type="PANTHER" id="PTHR10443">
    <property type="entry name" value="MICROSOMAL DIPEPTIDASE"/>
    <property type="match status" value="1"/>
</dbReference>
<accession>A0AAW4VLL7</accession>
<dbReference type="Pfam" id="PF01244">
    <property type="entry name" value="Peptidase_M19"/>
    <property type="match status" value="1"/>
</dbReference>